<accession>A0A8D8TR17</accession>
<dbReference type="EMBL" id="HBUF01303256">
    <property type="protein sequence ID" value="CAG6691546.1"/>
    <property type="molecule type" value="Transcribed_RNA"/>
</dbReference>
<sequence>MRLNLWRLHVVIGSRNPAIYLCSNEMLVLMCRRLLIRLLSPLLLPFKANKFSIELLDKRRISNVLSSLISHSDLITSNFCNFKHFRTEKFIIWFDFYQYSIANSQIMIHVASHQHTILFSVWSSCLFLRIFPNLVNTHCHLD</sequence>
<proteinExistence type="predicted"/>
<evidence type="ECO:0000313" key="1">
    <source>
        <dbReference type="EMBL" id="CAG6691546.1"/>
    </source>
</evidence>
<dbReference type="AlphaFoldDB" id="A0A8D8TR17"/>
<reference evidence="1" key="1">
    <citation type="submission" date="2021-05" db="EMBL/GenBank/DDBJ databases">
        <authorList>
            <person name="Alioto T."/>
            <person name="Alioto T."/>
            <person name="Gomez Garrido J."/>
        </authorList>
    </citation>
    <scope>NUCLEOTIDE SEQUENCE</scope>
</reference>
<protein>
    <submittedName>
        <fullName evidence="1">Uncharacterized protein</fullName>
    </submittedName>
</protein>
<organism evidence="1">
    <name type="scientific">Cacopsylla melanoneura</name>
    <dbReference type="NCBI Taxonomy" id="428564"/>
    <lineage>
        <taxon>Eukaryota</taxon>
        <taxon>Metazoa</taxon>
        <taxon>Ecdysozoa</taxon>
        <taxon>Arthropoda</taxon>
        <taxon>Hexapoda</taxon>
        <taxon>Insecta</taxon>
        <taxon>Pterygota</taxon>
        <taxon>Neoptera</taxon>
        <taxon>Paraneoptera</taxon>
        <taxon>Hemiptera</taxon>
        <taxon>Sternorrhyncha</taxon>
        <taxon>Psylloidea</taxon>
        <taxon>Psyllidae</taxon>
        <taxon>Psyllinae</taxon>
        <taxon>Cacopsylla</taxon>
    </lineage>
</organism>
<name>A0A8D8TR17_9HEMI</name>
<dbReference type="EMBL" id="HBUF01303260">
    <property type="protein sequence ID" value="CAG6691551.1"/>
    <property type="molecule type" value="Transcribed_RNA"/>
</dbReference>